<accession>S5ZIM5</accession>
<reference evidence="1 2" key="1">
    <citation type="journal article" date="2012" name="J. Bacteriol.">
        <title>Genome sequence of the model hyperthermophilic archaeon Thermococcus litoralis NS-C.</title>
        <authorList>
            <person name="Gardner A.F."/>
            <person name="Kumar S."/>
            <person name="Perler F.B."/>
        </authorList>
    </citation>
    <scope>NUCLEOTIDE SEQUENCE [LARGE SCALE GENOMIC DNA]</scope>
    <source>
        <strain evidence="2">ATCC 51850 / DSM 5473 / JCM 8560 / NS-C</strain>
    </source>
</reference>
<sequence>MGADNLIRSQKLFLGLTPWEKDEILKPFRWYYSKLRR</sequence>
<gene>
    <name evidence="1" type="ORF">OCC_14425</name>
</gene>
<dbReference type="PaxDb" id="523849-OCC_14425"/>
<protein>
    <submittedName>
        <fullName evidence="1">Uncharacterized protein</fullName>
    </submittedName>
</protein>
<dbReference type="KEGG" id="tlt:OCC_14425"/>
<dbReference type="AlphaFoldDB" id="S5ZIM5"/>
<dbReference type="HOGENOM" id="CLU_3338687_0_0_2"/>
<proteinExistence type="predicted"/>
<dbReference type="EMBL" id="CP006670">
    <property type="protein sequence ID" value="AGT34361.1"/>
    <property type="molecule type" value="Genomic_DNA"/>
</dbReference>
<evidence type="ECO:0000313" key="2">
    <source>
        <dbReference type="Proteomes" id="UP000015502"/>
    </source>
</evidence>
<evidence type="ECO:0000313" key="1">
    <source>
        <dbReference type="EMBL" id="AGT34361.1"/>
    </source>
</evidence>
<keyword evidence="2" id="KW-1185">Reference proteome</keyword>
<dbReference type="Proteomes" id="UP000015502">
    <property type="component" value="Chromosome"/>
</dbReference>
<dbReference type="STRING" id="523849.OCC_14425"/>
<organism evidence="1 2">
    <name type="scientific">Thermococcus litoralis (strain ATCC 51850 / DSM 5473 / JCM 8560 / NS-C)</name>
    <dbReference type="NCBI Taxonomy" id="523849"/>
    <lineage>
        <taxon>Archaea</taxon>
        <taxon>Methanobacteriati</taxon>
        <taxon>Methanobacteriota</taxon>
        <taxon>Thermococci</taxon>
        <taxon>Thermococcales</taxon>
        <taxon>Thermococcaceae</taxon>
        <taxon>Thermococcus</taxon>
    </lineage>
</organism>
<name>S5ZIM5_THELN</name>